<feature type="signal peptide" evidence="2">
    <location>
        <begin position="1"/>
        <end position="23"/>
    </location>
</feature>
<keyword evidence="2" id="KW-0732">Signal</keyword>
<evidence type="ECO:0008006" key="5">
    <source>
        <dbReference type="Google" id="ProtNLM"/>
    </source>
</evidence>
<protein>
    <recommendedName>
        <fullName evidence="5">Secreted protein</fullName>
    </recommendedName>
</protein>
<feature type="compositionally biased region" description="Low complexity" evidence="1">
    <location>
        <begin position="78"/>
        <end position="99"/>
    </location>
</feature>
<evidence type="ECO:0000256" key="2">
    <source>
        <dbReference type="SAM" id="SignalP"/>
    </source>
</evidence>
<feature type="region of interest" description="Disordered" evidence="1">
    <location>
        <begin position="76"/>
        <end position="101"/>
    </location>
</feature>
<evidence type="ECO:0000313" key="4">
    <source>
        <dbReference type="Proteomes" id="UP000599312"/>
    </source>
</evidence>
<keyword evidence="4" id="KW-1185">Reference proteome</keyword>
<dbReference type="RefSeq" id="WP_196271794.1">
    <property type="nucleotide sequence ID" value="NZ_JADQDO010000004.1"/>
</dbReference>
<name>A0A931BQH4_9HYPH</name>
<comment type="caution">
    <text evidence="3">The sequence shown here is derived from an EMBL/GenBank/DDBJ whole genome shotgun (WGS) entry which is preliminary data.</text>
</comment>
<gene>
    <name evidence="3" type="ORF">I2H38_10470</name>
</gene>
<evidence type="ECO:0000313" key="3">
    <source>
        <dbReference type="EMBL" id="MBF9233799.1"/>
    </source>
</evidence>
<dbReference type="Proteomes" id="UP000599312">
    <property type="component" value="Unassembled WGS sequence"/>
</dbReference>
<evidence type="ECO:0000256" key="1">
    <source>
        <dbReference type="SAM" id="MobiDB-lite"/>
    </source>
</evidence>
<dbReference type="AlphaFoldDB" id="A0A931BQH4"/>
<feature type="chain" id="PRO_5037552657" description="Secreted protein" evidence="2">
    <location>
        <begin position="24"/>
        <end position="138"/>
    </location>
</feature>
<reference evidence="3" key="1">
    <citation type="submission" date="2020-11" db="EMBL/GenBank/DDBJ databases">
        <authorList>
            <person name="Kim M.K."/>
        </authorList>
    </citation>
    <scope>NUCLEOTIDE SEQUENCE</scope>
    <source>
        <strain evidence="3">BT350</strain>
    </source>
</reference>
<sequence>MKTLTILAGAGFMMLGTIGLAQAQVSGTPNSPFPLAAPNEVQIINGIPCRTILQSETNQRIPIQCATPSGMVGIGTISSEPMTTGSTTPSSGAPLSGTPNSPFPLAASNEVMIINGLACRTLLVPETQQRVPVECVKR</sequence>
<dbReference type="EMBL" id="JADQDO010000004">
    <property type="protein sequence ID" value="MBF9233799.1"/>
    <property type="molecule type" value="Genomic_DNA"/>
</dbReference>
<organism evidence="3 4">
    <name type="scientific">Microvirga alba</name>
    <dbReference type="NCBI Taxonomy" id="2791025"/>
    <lineage>
        <taxon>Bacteria</taxon>
        <taxon>Pseudomonadati</taxon>
        <taxon>Pseudomonadota</taxon>
        <taxon>Alphaproteobacteria</taxon>
        <taxon>Hyphomicrobiales</taxon>
        <taxon>Methylobacteriaceae</taxon>
        <taxon>Microvirga</taxon>
    </lineage>
</organism>
<accession>A0A931BQH4</accession>
<proteinExistence type="predicted"/>